<evidence type="ECO:0000313" key="2">
    <source>
        <dbReference type="Proteomes" id="UP000828390"/>
    </source>
</evidence>
<dbReference type="EMBL" id="JAIWYP010000003">
    <property type="protein sequence ID" value="KAH3855623.1"/>
    <property type="molecule type" value="Genomic_DNA"/>
</dbReference>
<evidence type="ECO:0000313" key="1">
    <source>
        <dbReference type="EMBL" id="KAH3855623.1"/>
    </source>
</evidence>
<protein>
    <submittedName>
        <fullName evidence="1">Uncharacterized protein</fullName>
    </submittedName>
</protein>
<reference evidence="1" key="1">
    <citation type="journal article" date="2019" name="bioRxiv">
        <title>The Genome of the Zebra Mussel, Dreissena polymorpha: A Resource for Invasive Species Research.</title>
        <authorList>
            <person name="McCartney M.A."/>
            <person name="Auch B."/>
            <person name="Kono T."/>
            <person name="Mallez S."/>
            <person name="Zhang Y."/>
            <person name="Obille A."/>
            <person name="Becker A."/>
            <person name="Abrahante J.E."/>
            <person name="Garbe J."/>
            <person name="Badalamenti J.P."/>
            <person name="Herman A."/>
            <person name="Mangelson H."/>
            <person name="Liachko I."/>
            <person name="Sullivan S."/>
            <person name="Sone E.D."/>
            <person name="Koren S."/>
            <person name="Silverstein K.A.T."/>
            <person name="Beckman K.B."/>
            <person name="Gohl D.M."/>
        </authorList>
    </citation>
    <scope>NUCLEOTIDE SEQUENCE</scope>
    <source>
        <strain evidence="1">Duluth1</strain>
        <tissue evidence="1">Whole animal</tissue>
    </source>
</reference>
<keyword evidence="2" id="KW-1185">Reference proteome</keyword>
<gene>
    <name evidence="1" type="ORF">DPMN_098193</name>
</gene>
<dbReference type="AlphaFoldDB" id="A0A9D4LBV4"/>
<sequence>MLDAQAIETQEKELSIMALLKVPDTEKISKAEKRPTFRVNGMVVCRQTFLLLYCLSVDKLKALQNMFVKRVLFRESTAILEENPLMPFHMPMFCASFDLYRIRLMKGVFLSLLLREALTIFLLFTCLRKQPNWPCTKNTLQHAQINRCVLFD</sequence>
<proteinExistence type="predicted"/>
<accession>A0A9D4LBV4</accession>
<organism evidence="1 2">
    <name type="scientific">Dreissena polymorpha</name>
    <name type="common">Zebra mussel</name>
    <name type="synonym">Mytilus polymorpha</name>
    <dbReference type="NCBI Taxonomy" id="45954"/>
    <lineage>
        <taxon>Eukaryota</taxon>
        <taxon>Metazoa</taxon>
        <taxon>Spiralia</taxon>
        <taxon>Lophotrochozoa</taxon>
        <taxon>Mollusca</taxon>
        <taxon>Bivalvia</taxon>
        <taxon>Autobranchia</taxon>
        <taxon>Heteroconchia</taxon>
        <taxon>Euheterodonta</taxon>
        <taxon>Imparidentia</taxon>
        <taxon>Neoheterodontei</taxon>
        <taxon>Myida</taxon>
        <taxon>Dreissenoidea</taxon>
        <taxon>Dreissenidae</taxon>
        <taxon>Dreissena</taxon>
    </lineage>
</organism>
<comment type="caution">
    <text evidence="1">The sequence shown here is derived from an EMBL/GenBank/DDBJ whole genome shotgun (WGS) entry which is preliminary data.</text>
</comment>
<dbReference type="Proteomes" id="UP000828390">
    <property type="component" value="Unassembled WGS sequence"/>
</dbReference>
<reference evidence="1" key="2">
    <citation type="submission" date="2020-11" db="EMBL/GenBank/DDBJ databases">
        <authorList>
            <person name="McCartney M.A."/>
            <person name="Auch B."/>
            <person name="Kono T."/>
            <person name="Mallez S."/>
            <person name="Becker A."/>
            <person name="Gohl D.M."/>
            <person name="Silverstein K.A.T."/>
            <person name="Koren S."/>
            <person name="Bechman K.B."/>
            <person name="Herman A."/>
            <person name="Abrahante J.E."/>
            <person name="Garbe J."/>
        </authorList>
    </citation>
    <scope>NUCLEOTIDE SEQUENCE</scope>
    <source>
        <strain evidence="1">Duluth1</strain>
        <tissue evidence="1">Whole animal</tissue>
    </source>
</reference>
<name>A0A9D4LBV4_DREPO</name>